<dbReference type="GO" id="GO:0050660">
    <property type="term" value="F:flavin adenine dinucleotide binding"/>
    <property type="evidence" value="ECO:0007669"/>
    <property type="project" value="InterPro"/>
</dbReference>
<dbReference type="PIRSF" id="PIRSF016578">
    <property type="entry name" value="HsaA"/>
    <property type="match status" value="1"/>
</dbReference>
<evidence type="ECO:0000259" key="2">
    <source>
        <dbReference type="Pfam" id="PF08028"/>
    </source>
</evidence>
<feature type="domain" description="Acyl-CoA dehydrogenase C-terminal" evidence="2">
    <location>
        <begin position="225"/>
        <end position="349"/>
    </location>
</feature>
<reference evidence="3 4" key="1">
    <citation type="submission" date="2019-05" db="EMBL/GenBank/DDBJ databases">
        <title>Panacibacter sp. strain 17mud1-8 Genome sequencing and assembly.</title>
        <authorList>
            <person name="Chhetri G."/>
        </authorList>
    </citation>
    <scope>NUCLEOTIDE SEQUENCE [LARGE SCALE GENOMIC DNA]</scope>
    <source>
        <strain evidence="3 4">17mud1-8</strain>
    </source>
</reference>
<dbReference type="InterPro" id="IPR046373">
    <property type="entry name" value="Acyl-CoA_Oxase/DH_mid-dom_sf"/>
</dbReference>
<dbReference type="InterPro" id="IPR009100">
    <property type="entry name" value="AcylCoA_DH/oxidase_NM_dom_sf"/>
</dbReference>
<accession>A0A4U3L712</accession>
<dbReference type="Proteomes" id="UP000305848">
    <property type="component" value="Unassembled WGS sequence"/>
</dbReference>
<sequence length="352" mass="39443">MNQDTINELRREAAIAECMGTLITEQLDVIYKEKWFKLFVPEAYGGLALSLPEGLKIEETLATIDGSLGWIVTLCSGATMFVGYLQPNVAREIFADEKVCFGGSGRASGIAKLNDYGYEVTGRWHYATGAPHNTIFTANCVIEKDGITLQNEDGNPLIQSFFFTRKEVTIHEDWNTMGLIATAGHSFEVKNVQVAPIRSFTIDSEHATLPNPVYHYPFLQFAETTIAVNTLGMAQHFLDECEIIFKQKENKASALLIKKLQEAITDLNSFRQQFYTAVEISWNIFAATQKEDLKTLQNVSIASRQMVNKARVLVQELYPFCGMIAADQSSTINRIWRDIFTASQHSLLNFPG</sequence>
<dbReference type="EMBL" id="SZQL01000002">
    <property type="protein sequence ID" value="TKK71045.1"/>
    <property type="molecule type" value="Genomic_DNA"/>
</dbReference>
<dbReference type="GO" id="GO:0016627">
    <property type="term" value="F:oxidoreductase activity, acting on the CH-CH group of donors"/>
    <property type="evidence" value="ECO:0007669"/>
    <property type="project" value="InterPro"/>
</dbReference>
<dbReference type="SUPFAM" id="SSF56645">
    <property type="entry name" value="Acyl-CoA dehydrogenase NM domain-like"/>
    <property type="match status" value="1"/>
</dbReference>
<comment type="caution">
    <text evidence="3">The sequence shown here is derived from an EMBL/GenBank/DDBJ whole genome shotgun (WGS) entry which is preliminary data.</text>
</comment>
<dbReference type="Pfam" id="PF08028">
    <property type="entry name" value="Acyl-CoA_dh_2"/>
    <property type="match status" value="1"/>
</dbReference>
<dbReference type="InterPro" id="IPR037069">
    <property type="entry name" value="AcylCoA_DH/ox_N_sf"/>
</dbReference>
<evidence type="ECO:0000313" key="4">
    <source>
        <dbReference type="Proteomes" id="UP000305848"/>
    </source>
</evidence>
<organism evidence="3 4">
    <name type="scientific">Ilyomonas limi</name>
    <dbReference type="NCBI Taxonomy" id="2575867"/>
    <lineage>
        <taxon>Bacteria</taxon>
        <taxon>Pseudomonadati</taxon>
        <taxon>Bacteroidota</taxon>
        <taxon>Chitinophagia</taxon>
        <taxon>Chitinophagales</taxon>
        <taxon>Chitinophagaceae</taxon>
        <taxon>Ilyomonas</taxon>
    </lineage>
</organism>
<evidence type="ECO:0000313" key="3">
    <source>
        <dbReference type="EMBL" id="TKK71045.1"/>
    </source>
</evidence>
<dbReference type="Gene3D" id="2.40.110.10">
    <property type="entry name" value="Butyryl-CoA Dehydrogenase, subunit A, domain 2"/>
    <property type="match status" value="1"/>
</dbReference>
<dbReference type="Gene3D" id="1.10.540.10">
    <property type="entry name" value="Acyl-CoA dehydrogenase/oxidase, N-terminal domain"/>
    <property type="match status" value="1"/>
</dbReference>
<gene>
    <name evidence="3" type="ORF">FC093_03865</name>
</gene>
<name>A0A4U3L712_9BACT</name>
<proteinExistence type="predicted"/>
<keyword evidence="1" id="KW-0560">Oxidoreductase</keyword>
<evidence type="ECO:0000256" key="1">
    <source>
        <dbReference type="ARBA" id="ARBA00023002"/>
    </source>
</evidence>
<dbReference type="AlphaFoldDB" id="A0A4U3L712"/>
<dbReference type="InterPro" id="IPR013107">
    <property type="entry name" value="Acyl-CoA_DH_C"/>
</dbReference>
<dbReference type="OrthoDB" id="1170793at2"/>
<protein>
    <submittedName>
        <fullName evidence="3">Acyl-CoA dehydrogenase</fullName>
    </submittedName>
</protein>
<keyword evidence="4" id="KW-1185">Reference proteome</keyword>
<dbReference type="Gene3D" id="1.20.140.10">
    <property type="entry name" value="Butyryl-CoA Dehydrogenase, subunit A, domain 3"/>
    <property type="match status" value="1"/>
</dbReference>